<name>A0AAX3Y5N2_RHOOP</name>
<feature type="transmembrane region" description="Helical" evidence="5">
    <location>
        <begin position="425"/>
        <end position="444"/>
    </location>
</feature>
<evidence type="ECO:0000313" key="9">
    <source>
        <dbReference type="Proteomes" id="UP001066327"/>
    </source>
</evidence>
<feature type="transmembrane region" description="Helical" evidence="5">
    <location>
        <begin position="156"/>
        <end position="175"/>
    </location>
</feature>
<dbReference type="PROSITE" id="PS00217">
    <property type="entry name" value="SUGAR_TRANSPORT_2"/>
    <property type="match status" value="1"/>
</dbReference>
<evidence type="ECO:0000313" key="7">
    <source>
        <dbReference type="EMBL" id="MCZ4590023.1"/>
    </source>
</evidence>
<gene>
    <name evidence="7" type="ORF">O4328_41435</name>
    <name evidence="8" type="ORF">Q5707_21585</name>
</gene>
<dbReference type="Proteomes" id="UP001231166">
    <property type="component" value="Chromosome"/>
</dbReference>
<evidence type="ECO:0000313" key="8">
    <source>
        <dbReference type="EMBL" id="WLF44548.1"/>
    </source>
</evidence>
<dbReference type="EMBL" id="CP130953">
    <property type="protein sequence ID" value="WLF44548.1"/>
    <property type="molecule type" value="Genomic_DNA"/>
</dbReference>
<evidence type="ECO:0000259" key="6">
    <source>
        <dbReference type="PROSITE" id="PS50850"/>
    </source>
</evidence>
<proteinExistence type="predicted"/>
<evidence type="ECO:0000256" key="5">
    <source>
        <dbReference type="SAM" id="Phobius"/>
    </source>
</evidence>
<dbReference type="InterPro" id="IPR036259">
    <property type="entry name" value="MFS_trans_sf"/>
</dbReference>
<dbReference type="Pfam" id="PF07690">
    <property type="entry name" value="MFS_1"/>
    <property type="match status" value="1"/>
</dbReference>
<feature type="transmembrane region" description="Helical" evidence="5">
    <location>
        <begin position="71"/>
        <end position="91"/>
    </location>
</feature>
<dbReference type="EMBL" id="JAPWIS010000040">
    <property type="protein sequence ID" value="MCZ4590023.1"/>
    <property type="molecule type" value="Genomic_DNA"/>
</dbReference>
<keyword evidence="4 5" id="KW-0472">Membrane</keyword>
<protein>
    <submittedName>
        <fullName evidence="8">MFS transporter</fullName>
    </submittedName>
</protein>
<feature type="transmembrane region" description="Helical" evidence="5">
    <location>
        <begin position="400"/>
        <end position="419"/>
    </location>
</feature>
<evidence type="ECO:0000256" key="4">
    <source>
        <dbReference type="ARBA" id="ARBA00023136"/>
    </source>
</evidence>
<dbReference type="InterPro" id="IPR005829">
    <property type="entry name" value="Sugar_transporter_CS"/>
</dbReference>
<evidence type="ECO:0000256" key="3">
    <source>
        <dbReference type="ARBA" id="ARBA00022989"/>
    </source>
</evidence>
<feature type="transmembrane region" description="Helical" evidence="5">
    <location>
        <begin position="31"/>
        <end position="51"/>
    </location>
</feature>
<dbReference type="SUPFAM" id="SSF103473">
    <property type="entry name" value="MFS general substrate transporter"/>
    <property type="match status" value="1"/>
</dbReference>
<dbReference type="Gene3D" id="1.20.1250.20">
    <property type="entry name" value="MFS general substrate transporter like domains"/>
    <property type="match status" value="1"/>
</dbReference>
<evidence type="ECO:0000313" key="10">
    <source>
        <dbReference type="Proteomes" id="UP001231166"/>
    </source>
</evidence>
<organism evidence="8 10">
    <name type="scientific">Rhodococcus opacus</name>
    <name type="common">Nocardia opaca</name>
    <dbReference type="NCBI Taxonomy" id="37919"/>
    <lineage>
        <taxon>Bacteria</taxon>
        <taxon>Bacillati</taxon>
        <taxon>Actinomycetota</taxon>
        <taxon>Actinomycetes</taxon>
        <taxon>Mycobacteriales</taxon>
        <taxon>Nocardiaceae</taxon>
        <taxon>Rhodococcus</taxon>
    </lineage>
</organism>
<dbReference type="AlphaFoldDB" id="A0AAX3Y5N2"/>
<reference evidence="7" key="1">
    <citation type="submission" date="2022-12" db="EMBL/GenBank/DDBJ databases">
        <authorList>
            <person name="Krivoruchko A.V."/>
            <person name="Elkin A."/>
        </authorList>
    </citation>
    <scope>NUCLEOTIDE SEQUENCE</scope>
    <source>
        <strain evidence="7">IEGM 249</strain>
    </source>
</reference>
<dbReference type="GO" id="GO:0046943">
    <property type="term" value="F:carboxylic acid transmembrane transporter activity"/>
    <property type="evidence" value="ECO:0007669"/>
    <property type="project" value="TreeGrafter"/>
</dbReference>
<feature type="transmembrane region" description="Helical" evidence="5">
    <location>
        <begin position="362"/>
        <end position="388"/>
    </location>
</feature>
<feature type="transmembrane region" description="Helical" evidence="5">
    <location>
        <begin position="333"/>
        <end position="350"/>
    </location>
</feature>
<comment type="subcellular location">
    <subcellularLocation>
        <location evidence="1">Cell membrane</location>
        <topology evidence="1">Multi-pass membrane protein</topology>
    </subcellularLocation>
</comment>
<keyword evidence="3 5" id="KW-1133">Transmembrane helix</keyword>
<reference evidence="8" key="2">
    <citation type="submission" date="2023-07" db="EMBL/GenBank/DDBJ databases">
        <title>Genomic analysis of Rhodococcus opacus VOC-14 with glycol ethers degradation activity.</title>
        <authorList>
            <person name="Narkevich D.A."/>
            <person name="Hlushen A.M."/>
            <person name="Akhremchuk A.E."/>
            <person name="Sikolenko M.A."/>
            <person name="Valentovich L.N."/>
        </authorList>
    </citation>
    <scope>NUCLEOTIDE SEQUENCE</scope>
    <source>
        <strain evidence="8">VOC-14</strain>
    </source>
</reference>
<dbReference type="RefSeq" id="WP_269592775.1">
    <property type="nucleotide sequence ID" value="NZ_CP130953.1"/>
</dbReference>
<dbReference type="PROSITE" id="PS50850">
    <property type="entry name" value="MFS"/>
    <property type="match status" value="1"/>
</dbReference>
<sequence length="471" mass="49144">MQKSDSPGTAEPENFDLTSAVDKAPLSRRNLVTIVLAALVVVLDGFDNQLLALSLAQISEELNVSRGSFSWIFAVGFLGLAIGAGLGGWLGDRIGRKPCIMIAIVIFAGTTCLLATAQNIMTIGVLRAISGLGVGMVFPLVTALVAETSPLKSRSLAVAISMVCVPVGGLAGGLVAAEILPNQGWRFLFLVGGAVPLLFTVIVGLLLRESVFFLADRGRRSDLAQVRARMAEFGYHLTESTTVHARENTTVERASFAALLKPAIRRDSLALWALFFLSMLGFYSFFSWGPALFADAGFDAAFASRSISIYNFGGIIMAIAAATAIAHFGSRRVLTVLAYGGGLTAAWLAIQFPNPASSSFVLVVQLFLLGAFFAGLQGTLYTLAAFVYPANVRSTGVGMCASVGRFGAITASFAGAALLAISSGALFVMLATAGLLAGVLLMAVRRHSPPRLAVSPSAVPLDSAGVASPRT</sequence>
<feature type="transmembrane region" description="Helical" evidence="5">
    <location>
        <begin position="98"/>
        <end position="117"/>
    </location>
</feature>
<evidence type="ECO:0000256" key="1">
    <source>
        <dbReference type="ARBA" id="ARBA00004651"/>
    </source>
</evidence>
<dbReference type="PANTHER" id="PTHR23508:SF10">
    <property type="entry name" value="CARBOXYLIC ACID TRANSPORTER PROTEIN HOMOLOG"/>
    <property type="match status" value="1"/>
</dbReference>
<feature type="transmembrane region" description="Helical" evidence="5">
    <location>
        <begin position="308"/>
        <end position="326"/>
    </location>
</feature>
<dbReference type="GO" id="GO:0005886">
    <property type="term" value="C:plasma membrane"/>
    <property type="evidence" value="ECO:0007669"/>
    <property type="project" value="UniProtKB-SubCell"/>
</dbReference>
<dbReference type="Proteomes" id="UP001066327">
    <property type="component" value="Unassembled WGS sequence"/>
</dbReference>
<feature type="transmembrane region" description="Helical" evidence="5">
    <location>
        <begin position="187"/>
        <end position="207"/>
    </location>
</feature>
<feature type="transmembrane region" description="Helical" evidence="5">
    <location>
        <begin position="269"/>
        <end position="288"/>
    </location>
</feature>
<accession>A0AAX3Y5N2</accession>
<keyword evidence="2 5" id="KW-0812">Transmembrane</keyword>
<dbReference type="InterPro" id="IPR011701">
    <property type="entry name" value="MFS"/>
</dbReference>
<feature type="domain" description="Major facilitator superfamily (MFS) profile" evidence="6">
    <location>
        <begin position="33"/>
        <end position="449"/>
    </location>
</feature>
<evidence type="ECO:0000256" key="2">
    <source>
        <dbReference type="ARBA" id="ARBA00022692"/>
    </source>
</evidence>
<dbReference type="PANTHER" id="PTHR23508">
    <property type="entry name" value="CARBOXYLIC ACID TRANSPORTER PROTEIN HOMOLOG"/>
    <property type="match status" value="1"/>
</dbReference>
<keyword evidence="9" id="KW-1185">Reference proteome</keyword>
<feature type="transmembrane region" description="Helical" evidence="5">
    <location>
        <begin position="123"/>
        <end position="144"/>
    </location>
</feature>
<dbReference type="InterPro" id="IPR020846">
    <property type="entry name" value="MFS_dom"/>
</dbReference>